<feature type="domain" description="SANTA" evidence="1">
    <location>
        <begin position="1"/>
        <end position="59"/>
    </location>
</feature>
<proteinExistence type="predicted"/>
<dbReference type="EMBL" id="VXAR01007635">
    <property type="protein sequence ID" value="NXK78036.1"/>
    <property type="molecule type" value="Genomic_DNA"/>
</dbReference>
<evidence type="ECO:0000259" key="1">
    <source>
        <dbReference type="Pfam" id="PF09133"/>
    </source>
</evidence>
<accession>A0A7L0MAT1</accession>
<evidence type="ECO:0000313" key="3">
    <source>
        <dbReference type="Proteomes" id="UP000531168"/>
    </source>
</evidence>
<dbReference type="PANTHER" id="PTHR16124:SF3">
    <property type="entry name" value="MIS18-BINDING PROTEIN 1"/>
    <property type="match status" value="1"/>
</dbReference>
<dbReference type="AlphaFoldDB" id="A0A7L0MAT1"/>
<keyword evidence="3" id="KW-1185">Reference proteome</keyword>
<feature type="non-terminal residue" evidence="2">
    <location>
        <position position="1"/>
    </location>
</feature>
<organism evidence="2 3">
    <name type="scientific">Amazona guildingii</name>
    <dbReference type="NCBI Taxonomy" id="175529"/>
    <lineage>
        <taxon>Eukaryota</taxon>
        <taxon>Metazoa</taxon>
        <taxon>Chordata</taxon>
        <taxon>Craniata</taxon>
        <taxon>Vertebrata</taxon>
        <taxon>Euteleostomi</taxon>
        <taxon>Archelosauria</taxon>
        <taxon>Archosauria</taxon>
        <taxon>Dinosauria</taxon>
        <taxon>Saurischia</taxon>
        <taxon>Theropoda</taxon>
        <taxon>Coelurosauria</taxon>
        <taxon>Aves</taxon>
        <taxon>Neognathae</taxon>
        <taxon>Neoaves</taxon>
        <taxon>Telluraves</taxon>
        <taxon>Australaves</taxon>
        <taxon>Psittaciformes</taxon>
        <taxon>Psittacidae</taxon>
        <taxon>Amazona</taxon>
    </lineage>
</organism>
<dbReference type="Proteomes" id="UP000531168">
    <property type="component" value="Unassembled WGS sequence"/>
</dbReference>
<evidence type="ECO:0000313" key="2">
    <source>
        <dbReference type="EMBL" id="NXK78036.1"/>
    </source>
</evidence>
<sequence>VWHSDAIMERIARNQVKTSTGSIYLLEGKINSALMRKEGFPYRFIRRFTYGFSQKWKEYMEEFLEERRR</sequence>
<name>A0A7L0MAT1_9PSIT</name>
<dbReference type="InterPro" id="IPR015216">
    <property type="entry name" value="SANTA"/>
</dbReference>
<reference evidence="2 3" key="1">
    <citation type="submission" date="2019-09" db="EMBL/GenBank/DDBJ databases">
        <title>Bird 10,000 Genomes (B10K) Project - Family phase.</title>
        <authorList>
            <person name="Zhang G."/>
        </authorList>
    </citation>
    <scope>NUCLEOTIDE SEQUENCE [LARGE SCALE GENOMIC DNA]</scope>
    <source>
        <strain evidence="2">B10K-DU-001-46</strain>
        <tissue evidence="2">Muscle</tissue>
    </source>
</reference>
<gene>
    <name evidence="2" type="primary">Mis18bp1_0</name>
    <name evidence="2" type="ORF">AMAGUI_R06949</name>
</gene>
<dbReference type="PANTHER" id="PTHR16124">
    <property type="entry name" value="MIS18-BINDING PROTEIN 1"/>
    <property type="match status" value="1"/>
</dbReference>
<protein>
    <submittedName>
        <fullName evidence="2">M18BP protein</fullName>
    </submittedName>
</protein>
<dbReference type="InterPro" id="IPR039110">
    <property type="entry name" value="KNL2-like"/>
</dbReference>
<dbReference type="Pfam" id="PF09133">
    <property type="entry name" value="SANTA"/>
    <property type="match status" value="1"/>
</dbReference>
<feature type="non-terminal residue" evidence="2">
    <location>
        <position position="69"/>
    </location>
</feature>
<dbReference type="GO" id="GO:0000775">
    <property type="term" value="C:chromosome, centromeric region"/>
    <property type="evidence" value="ECO:0007669"/>
    <property type="project" value="TreeGrafter"/>
</dbReference>
<comment type="caution">
    <text evidence="2">The sequence shown here is derived from an EMBL/GenBank/DDBJ whole genome shotgun (WGS) entry which is preliminary data.</text>
</comment>